<dbReference type="Pfam" id="PF13561">
    <property type="entry name" value="adh_short_C2"/>
    <property type="match status" value="1"/>
</dbReference>
<dbReference type="FunFam" id="3.40.50.720:FF:000374">
    <property type="entry name" value="3-oxoacyl-(Acyl-carrier-protein) reductase"/>
    <property type="match status" value="1"/>
</dbReference>
<feature type="domain" description="Ketoreductase" evidence="4">
    <location>
        <begin position="50"/>
        <end position="234"/>
    </location>
</feature>
<dbReference type="Gene3D" id="3.40.50.720">
    <property type="entry name" value="NAD(P)-binding Rossmann-like Domain"/>
    <property type="match status" value="1"/>
</dbReference>
<keyword evidence="3 5" id="KW-0560">Oxidoreductase</keyword>
<evidence type="ECO:0000256" key="2">
    <source>
        <dbReference type="ARBA" id="ARBA00022857"/>
    </source>
</evidence>
<evidence type="ECO:0000259" key="4">
    <source>
        <dbReference type="SMART" id="SM00822"/>
    </source>
</evidence>
<evidence type="ECO:0000313" key="5">
    <source>
        <dbReference type="EMBL" id="AHM77036.1"/>
    </source>
</evidence>
<evidence type="ECO:0000256" key="1">
    <source>
        <dbReference type="ARBA" id="ARBA00006484"/>
    </source>
</evidence>
<dbReference type="GO" id="GO:0016491">
    <property type="term" value="F:oxidoreductase activity"/>
    <property type="evidence" value="ECO:0007669"/>
    <property type="project" value="UniProtKB-KW"/>
</dbReference>
<dbReference type="EC" id="1.-.-.-" evidence="5"/>
<dbReference type="EMBL" id="CP006918">
    <property type="protein sequence ID" value="AHM77036.1"/>
    <property type="molecule type" value="Genomic_DNA"/>
</dbReference>
<protein>
    <submittedName>
        <fullName evidence="5">Short-chain type dehydrogenase/reductase</fullName>
        <ecNumber evidence="5">1.-.-.-</ecNumber>
    </submittedName>
</protein>
<dbReference type="InterPro" id="IPR057326">
    <property type="entry name" value="KR_dom"/>
</dbReference>
<accession>W8VD05</accession>
<dbReference type="PANTHER" id="PTHR43639:SF1">
    <property type="entry name" value="SHORT-CHAIN DEHYDROGENASE_REDUCTASE FAMILY PROTEIN"/>
    <property type="match status" value="1"/>
</dbReference>
<dbReference type="SUPFAM" id="SSF51735">
    <property type="entry name" value="NAD(P)-binding Rossmann-fold domains"/>
    <property type="match status" value="1"/>
</dbReference>
<dbReference type="Proteomes" id="UP000019586">
    <property type="component" value="Chromosome"/>
</dbReference>
<name>W8VD05_KLEPN</name>
<dbReference type="PRINTS" id="PR00080">
    <property type="entry name" value="SDRFAMILY"/>
</dbReference>
<reference evidence="5 6" key="1">
    <citation type="journal article" date="2014" name="Proc. Natl. Acad. Sci. U.S.A.">
        <title>Molecular dissection of the evolution of carbapenem-resistant multilocus sequence type 258 Klebsiella pneumoniae.</title>
        <authorList>
            <person name="Deleo F.R."/>
            <person name="Chen L."/>
            <person name="Porcella S.F."/>
            <person name="Martens C.A."/>
            <person name="Kobayashi S.D."/>
            <person name="Porter A.R."/>
            <person name="Chavda K.D."/>
            <person name="Jacobs M.R."/>
            <person name="Mathema B."/>
            <person name="Olsen R.J."/>
            <person name="Bonomo R.A."/>
            <person name="Musser J.M."/>
            <person name="Kreiswirth B.N."/>
        </authorList>
    </citation>
    <scope>NUCLEOTIDE SEQUENCE [LARGE SCALE GENOMIC DNA]</scope>
    <source>
        <strain evidence="5">30684/NJST258_2</strain>
    </source>
</reference>
<dbReference type="PRINTS" id="PR00081">
    <property type="entry name" value="GDHRDH"/>
</dbReference>
<gene>
    <name evidence="5" type="ORF">KPNJ2_00256</name>
</gene>
<organism evidence="5 6">
    <name type="scientific">Klebsiella pneumoniae 30684/NJST258_2</name>
    <dbReference type="NCBI Taxonomy" id="1420013"/>
    <lineage>
        <taxon>Bacteria</taxon>
        <taxon>Pseudomonadati</taxon>
        <taxon>Pseudomonadota</taxon>
        <taxon>Gammaproteobacteria</taxon>
        <taxon>Enterobacterales</taxon>
        <taxon>Enterobacteriaceae</taxon>
        <taxon>Klebsiella/Raoultella group</taxon>
        <taxon>Klebsiella</taxon>
        <taxon>Klebsiella pneumoniae complex</taxon>
    </lineage>
</organism>
<dbReference type="PANTHER" id="PTHR43639">
    <property type="entry name" value="OXIDOREDUCTASE, SHORT-CHAIN DEHYDROGENASE/REDUCTASE FAMILY (AFU_ORTHOLOGUE AFUA_5G02870)"/>
    <property type="match status" value="1"/>
</dbReference>
<dbReference type="KEGG" id="kps:KPNJ2_00256"/>
<sequence length="298" mass="32026">MHEFYPCRSPIVVVNETVKRNIAYLLLHEQLISYNTITTQPERGLLMTQRIALVTGGSRGLGKNAALKLAAKGTDILLTYHSNRQAALDVVAEIEQKGVKAAALALNVGDSTTFDAFASEVAQVLAQKWGRTTFDYLLNNAGIGLNAPFAETSEAQFDELMNIQFKGPFFLTQRLLPLLQDGGRILNVSSGLARFALPGYAAYAAMKGAMEVLTRYQAKELGGRGISVNIIAPGAIETDFGGGEVRDNAEVNRHIAAQTALGRVGLPDDIGDAIAALLSDELAWMNAQRVEVSGGMFL</sequence>
<dbReference type="AlphaFoldDB" id="W8VD05"/>
<dbReference type="InterPro" id="IPR036291">
    <property type="entry name" value="NAD(P)-bd_dom_sf"/>
</dbReference>
<dbReference type="HOGENOM" id="CLU_010194_1_3_6"/>
<evidence type="ECO:0000256" key="3">
    <source>
        <dbReference type="ARBA" id="ARBA00023002"/>
    </source>
</evidence>
<proteinExistence type="inferred from homology"/>
<keyword evidence="2" id="KW-0521">NADP</keyword>
<dbReference type="SMART" id="SM00822">
    <property type="entry name" value="PKS_KR"/>
    <property type="match status" value="1"/>
</dbReference>
<evidence type="ECO:0000313" key="6">
    <source>
        <dbReference type="Proteomes" id="UP000019586"/>
    </source>
</evidence>
<dbReference type="PATRIC" id="fig|1420013.3.peg.243"/>
<comment type="similarity">
    <text evidence="1">Belongs to the short-chain dehydrogenases/reductases (SDR) family.</text>
</comment>
<dbReference type="InterPro" id="IPR002347">
    <property type="entry name" value="SDR_fam"/>
</dbReference>